<reference evidence="3" key="2">
    <citation type="submission" date="2015-01" db="EMBL/GenBank/DDBJ databases">
        <title>Evolutionary Origins and Diversification of the Mycorrhizal Mutualists.</title>
        <authorList>
            <consortium name="DOE Joint Genome Institute"/>
            <consortium name="Mycorrhizal Genomics Consortium"/>
            <person name="Kohler A."/>
            <person name="Kuo A."/>
            <person name="Nagy L.G."/>
            <person name="Floudas D."/>
            <person name="Copeland A."/>
            <person name="Barry K.W."/>
            <person name="Cichocki N."/>
            <person name="Veneault-Fourrey C."/>
            <person name="LaButti K."/>
            <person name="Lindquist E.A."/>
            <person name="Lipzen A."/>
            <person name="Lundell T."/>
            <person name="Morin E."/>
            <person name="Murat C."/>
            <person name="Riley R."/>
            <person name="Ohm R."/>
            <person name="Sun H."/>
            <person name="Tunlid A."/>
            <person name="Henrissat B."/>
            <person name="Grigoriev I.V."/>
            <person name="Hibbett D.S."/>
            <person name="Martin F."/>
        </authorList>
    </citation>
    <scope>NUCLEOTIDE SEQUENCE [LARGE SCALE GENOMIC DNA]</scope>
    <source>
        <strain evidence="3">UH-Slu-Lm8-n1</strain>
    </source>
</reference>
<dbReference type="HOGENOM" id="CLU_2887341_0_0_1"/>
<reference evidence="2 3" key="1">
    <citation type="submission" date="2014-04" db="EMBL/GenBank/DDBJ databases">
        <authorList>
            <consortium name="DOE Joint Genome Institute"/>
            <person name="Kuo A."/>
            <person name="Ruytinx J."/>
            <person name="Rineau F."/>
            <person name="Colpaert J."/>
            <person name="Kohler A."/>
            <person name="Nagy L.G."/>
            <person name="Floudas D."/>
            <person name="Copeland A."/>
            <person name="Barry K.W."/>
            <person name="Cichocki N."/>
            <person name="Veneault-Fourrey C."/>
            <person name="LaButti K."/>
            <person name="Lindquist E.A."/>
            <person name="Lipzen A."/>
            <person name="Lundell T."/>
            <person name="Morin E."/>
            <person name="Murat C."/>
            <person name="Sun H."/>
            <person name="Tunlid A."/>
            <person name="Henrissat B."/>
            <person name="Grigoriev I.V."/>
            <person name="Hibbett D.S."/>
            <person name="Martin F."/>
            <person name="Nordberg H.P."/>
            <person name="Cantor M.N."/>
            <person name="Hua S.X."/>
        </authorList>
    </citation>
    <scope>NUCLEOTIDE SEQUENCE [LARGE SCALE GENOMIC DNA]</scope>
    <source>
        <strain evidence="2 3">UH-Slu-Lm8-n1</strain>
    </source>
</reference>
<evidence type="ECO:0000256" key="1">
    <source>
        <dbReference type="SAM" id="MobiDB-lite"/>
    </source>
</evidence>
<feature type="region of interest" description="Disordered" evidence="1">
    <location>
        <begin position="1"/>
        <end position="25"/>
    </location>
</feature>
<dbReference type="AlphaFoldDB" id="A0A0C9ZII4"/>
<sequence length="63" mass="6678">MPWPLTTGSNSRQGQHQTSFANLEDTGAATTGSAKLLFLSTHLRILPSSPPSPPICPLLTFVS</sequence>
<dbReference type="Proteomes" id="UP000054485">
    <property type="component" value="Unassembled WGS sequence"/>
</dbReference>
<gene>
    <name evidence="2" type="ORF">CY34DRAFT_810520</name>
</gene>
<name>A0A0C9ZII4_9AGAM</name>
<protein>
    <submittedName>
        <fullName evidence="2">Uncharacterized protein</fullName>
    </submittedName>
</protein>
<keyword evidence="3" id="KW-1185">Reference proteome</keyword>
<accession>A0A0C9ZII4</accession>
<organism evidence="2 3">
    <name type="scientific">Suillus luteus UH-Slu-Lm8-n1</name>
    <dbReference type="NCBI Taxonomy" id="930992"/>
    <lineage>
        <taxon>Eukaryota</taxon>
        <taxon>Fungi</taxon>
        <taxon>Dikarya</taxon>
        <taxon>Basidiomycota</taxon>
        <taxon>Agaricomycotina</taxon>
        <taxon>Agaricomycetes</taxon>
        <taxon>Agaricomycetidae</taxon>
        <taxon>Boletales</taxon>
        <taxon>Suillineae</taxon>
        <taxon>Suillaceae</taxon>
        <taxon>Suillus</taxon>
    </lineage>
</organism>
<evidence type="ECO:0000313" key="2">
    <source>
        <dbReference type="EMBL" id="KIK37235.1"/>
    </source>
</evidence>
<dbReference type="InParanoid" id="A0A0C9ZII4"/>
<feature type="compositionally biased region" description="Polar residues" evidence="1">
    <location>
        <begin position="1"/>
        <end position="21"/>
    </location>
</feature>
<dbReference type="EMBL" id="KN835467">
    <property type="protein sequence ID" value="KIK37235.1"/>
    <property type="molecule type" value="Genomic_DNA"/>
</dbReference>
<evidence type="ECO:0000313" key="3">
    <source>
        <dbReference type="Proteomes" id="UP000054485"/>
    </source>
</evidence>
<proteinExistence type="predicted"/>